<name>A0ABT1JGE7_ACTCY</name>
<dbReference type="EMBL" id="AUBJ02000001">
    <property type="protein sequence ID" value="MCP2331243.1"/>
    <property type="molecule type" value="Genomic_DNA"/>
</dbReference>
<feature type="compositionally biased region" description="Basic and acidic residues" evidence="1">
    <location>
        <begin position="241"/>
        <end position="251"/>
    </location>
</feature>
<protein>
    <recommendedName>
        <fullName evidence="4">Basic proline-rich protein</fullName>
    </recommendedName>
</protein>
<evidence type="ECO:0000256" key="1">
    <source>
        <dbReference type="SAM" id="MobiDB-lite"/>
    </source>
</evidence>
<reference evidence="2 3" key="1">
    <citation type="submission" date="2022-06" db="EMBL/GenBank/DDBJ databases">
        <title>Genomic Encyclopedia of Type Strains, Phase I: the one thousand microbial genomes (KMG-I) project.</title>
        <authorList>
            <person name="Kyrpides N."/>
        </authorList>
    </citation>
    <scope>NUCLEOTIDE SEQUENCE [LARGE SCALE GENOMIC DNA]</scope>
    <source>
        <strain evidence="2 3">DSM 43889</strain>
    </source>
</reference>
<evidence type="ECO:0008006" key="4">
    <source>
        <dbReference type="Google" id="ProtNLM"/>
    </source>
</evidence>
<gene>
    <name evidence="2" type="ORF">G443_001513</name>
</gene>
<comment type="caution">
    <text evidence="2">The sequence shown here is derived from an EMBL/GenBank/DDBJ whole genome shotgun (WGS) entry which is preliminary data.</text>
</comment>
<evidence type="ECO:0000313" key="3">
    <source>
        <dbReference type="Proteomes" id="UP000791080"/>
    </source>
</evidence>
<feature type="compositionally biased region" description="Low complexity" evidence="1">
    <location>
        <begin position="12"/>
        <end position="24"/>
    </location>
</feature>
<feature type="compositionally biased region" description="Basic and acidic residues" evidence="1">
    <location>
        <begin position="44"/>
        <end position="54"/>
    </location>
</feature>
<sequence>MAAPPRARHGRPSTTGSPGSAPPTHVEHLRSGRDGLVPRAQEAASRRADAGSREIRRHGRRSARPSEQAPRGRRPSDSRSRSARASARRIRSSATRGPRAVPHRRSRPPHRDGMSPVAERSADSGRARRGARHRADPLAPGPPGAAHPGGGGMSFGLNDDHTRSRVRPPARGRSASSQHGGAGPRRNPFSPDGGPLGRAPPLEPPAPRPQGGRPPRPLDRDRANGPRGGLIPVRAPAPHPGHGEDHLEHRRPSARPGPPPGRARNPAGWSPAGCSAAPFAASERTGRDVRSRPVRS</sequence>
<dbReference type="Proteomes" id="UP000791080">
    <property type="component" value="Unassembled WGS sequence"/>
</dbReference>
<evidence type="ECO:0000313" key="2">
    <source>
        <dbReference type="EMBL" id="MCP2331243.1"/>
    </source>
</evidence>
<accession>A0ABT1JGE7</accession>
<keyword evidence="3" id="KW-1185">Reference proteome</keyword>
<organism evidence="2 3">
    <name type="scientific">Actinoalloteichus caeruleus DSM 43889</name>
    <dbReference type="NCBI Taxonomy" id="1120930"/>
    <lineage>
        <taxon>Bacteria</taxon>
        <taxon>Bacillati</taxon>
        <taxon>Actinomycetota</taxon>
        <taxon>Actinomycetes</taxon>
        <taxon>Pseudonocardiales</taxon>
        <taxon>Pseudonocardiaceae</taxon>
        <taxon>Actinoalloteichus</taxon>
        <taxon>Actinoalloteichus cyanogriseus</taxon>
    </lineage>
</organism>
<feature type="compositionally biased region" description="Pro residues" evidence="1">
    <location>
        <begin position="201"/>
        <end position="215"/>
    </location>
</feature>
<feature type="region of interest" description="Disordered" evidence="1">
    <location>
        <begin position="1"/>
        <end position="296"/>
    </location>
</feature>
<feature type="compositionally biased region" description="Basic residues" evidence="1">
    <location>
        <begin position="1"/>
        <end position="11"/>
    </location>
</feature>
<feature type="compositionally biased region" description="Basic and acidic residues" evidence="1">
    <location>
        <begin position="284"/>
        <end position="296"/>
    </location>
</feature>
<proteinExistence type="predicted"/>